<dbReference type="RefSeq" id="WP_101535887.1">
    <property type="nucleotide sequence ID" value="NZ_JBFHIU010000056.1"/>
</dbReference>
<feature type="transmembrane region" description="Helical" evidence="6">
    <location>
        <begin position="141"/>
        <end position="160"/>
    </location>
</feature>
<dbReference type="Pfam" id="PF00892">
    <property type="entry name" value="EamA"/>
    <property type="match status" value="2"/>
</dbReference>
<feature type="transmembrane region" description="Helical" evidence="6">
    <location>
        <begin position="232"/>
        <end position="249"/>
    </location>
</feature>
<reference evidence="8 9" key="1">
    <citation type="submission" date="2018-01" db="EMBL/GenBank/DDBJ databases">
        <title>The draft genome sequence of Cohaesibacter sp. H1304.</title>
        <authorList>
            <person name="Wang N.-N."/>
            <person name="Du Z.-J."/>
        </authorList>
    </citation>
    <scope>NUCLEOTIDE SEQUENCE [LARGE SCALE GENOMIC DNA]</scope>
    <source>
        <strain evidence="8 9">H1304</strain>
    </source>
</reference>
<dbReference type="AlphaFoldDB" id="A0A2N5XKM5"/>
<evidence type="ECO:0000256" key="6">
    <source>
        <dbReference type="SAM" id="Phobius"/>
    </source>
</evidence>
<comment type="similarity">
    <text evidence="2">Belongs to the drug/metabolite transporter (DMT) superfamily. 10 TMS drug/metabolite exporter (DME) (TC 2.A.7.3) family.</text>
</comment>
<keyword evidence="9" id="KW-1185">Reference proteome</keyword>
<feature type="transmembrane region" description="Helical" evidence="6">
    <location>
        <begin position="87"/>
        <end position="108"/>
    </location>
</feature>
<sequence length="318" mass="34916">MSKTTAASRDMARGDNPMLGIALMLAFCMVIPFGDALLKLLGQSVPVMTLLIARYVMQVLLLGPVMLWQKRGIAHIVRLPSQIWWRLFWRTVMHIAGISGMYFGLQHLPLADTTAIAFIFPILMLFASHFFLKEFVGPHRITAAIVGFIGTLLVVQPNFVEVGANVLWPIGTACTFVVFILVTRQMSRGIDAVSIQVVSGVMALIMLLIPVLLLNGESFAFFDLGWPSAIEWWMLIGSGVFGTVGHLLMTSAISYAPSATLAPMQYLEIPFATFIGWLVFSDFPNQLAAIGIAVTIASGLYMIYREQRAQNISGQGTD</sequence>
<feature type="transmembrane region" description="Helical" evidence="6">
    <location>
        <begin position="261"/>
        <end position="280"/>
    </location>
</feature>
<feature type="domain" description="EamA" evidence="7">
    <location>
        <begin position="166"/>
        <end position="298"/>
    </location>
</feature>
<evidence type="ECO:0000256" key="3">
    <source>
        <dbReference type="ARBA" id="ARBA00022692"/>
    </source>
</evidence>
<evidence type="ECO:0000256" key="5">
    <source>
        <dbReference type="ARBA" id="ARBA00023136"/>
    </source>
</evidence>
<dbReference type="InterPro" id="IPR000620">
    <property type="entry name" value="EamA_dom"/>
</dbReference>
<comment type="subcellular location">
    <subcellularLocation>
        <location evidence="1">Membrane</location>
        <topology evidence="1">Multi-pass membrane protein</topology>
    </subcellularLocation>
</comment>
<keyword evidence="4 6" id="KW-1133">Transmembrane helix</keyword>
<evidence type="ECO:0000256" key="2">
    <source>
        <dbReference type="ARBA" id="ARBA00009853"/>
    </source>
</evidence>
<evidence type="ECO:0000256" key="4">
    <source>
        <dbReference type="ARBA" id="ARBA00022989"/>
    </source>
</evidence>
<evidence type="ECO:0000256" key="1">
    <source>
        <dbReference type="ARBA" id="ARBA00004141"/>
    </source>
</evidence>
<dbReference type="PANTHER" id="PTHR22911:SF6">
    <property type="entry name" value="SOLUTE CARRIER FAMILY 35 MEMBER G1"/>
    <property type="match status" value="1"/>
</dbReference>
<dbReference type="InterPro" id="IPR037185">
    <property type="entry name" value="EmrE-like"/>
</dbReference>
<feature type="transmembrane region" description="Helical" evidence="6">
    <location>
        <begin position="21"/>
        <end position="41"/>
    </location>
</feature>
<name>A0A2N5XKM5_9HYPH</name>
<evidence type="ECO:0000313" key="8">
    <source>
        <dbReference type="EMBL" id="PLW74987.1"/>
    </source>
</evidence>
<keyword evidence="3 6" id="KW-0812">Transmembrane</keyword>
<comment type="caution">
    <text evidence="8">The sequence shown here is derived from an EMBL/GenBank/DDBJ whole genome shotgun (WGS) entry which is preliminary data.</text>
</comment>
<dbReference type="EMBL" id="PKUQ01000055">
    <property type="protein sequence ID" value="PLW74987.1"/>
    <property type="molecule type" value="Genomic_DNA"/>
</dbReference>
<feature type="transmembrane region" description="Helical" evidence="6">
    <location>
        <begin position="47"/>
        <end position="67"/>
    </location>
</feature>
<feature type="transmembrane region" description="Helical" evidence="6">
    <location>
        <begin position="190"/>
        <end position="212"/>
    </location>
</feature>
<dbReference type="OrthoDB" id="9815809at2"/>
<dbReference type="Proteomes" id="UP000234881">
    <property type="component" value="Unassembled WGS sequence"/>
</dbReference>
<feature type="transmembrane region" description="Helical" evidence="6">
    <location>
        <begin position="286"/>
        <end position="304"/>
    </location>
</feature>
<accession>A0A2N5XKM5</accession>
<dbReference type="SUPFAM" id="SSF103481">
    <property type="entry name" value="Multidrug resistance efflux transporter EmrE"/>
    <property type="match status" value="2"/>
</dbReference>
<keyword evidence="5 6" id="KW-0472">Membrane</keyword>
<feature type="domain" description="EamA" evidence="7">
    <location>
        <begin position="19"/>
        <end position="155"/>
    </location>
</feature>
<protein>
    <submittedName>
        <fullName evidence="8">EamA/RhaT family transporter</fullName>
    </submittedName>
</protein>
<organism evidence="8 9">
    <name type="scientific">Cohaesibacter celericrescens</name>
    <dbReference type="NCBI Taxonomy" id="2067669"/>
    <lineage>
        <taxon>Bacteria</taxon>
        <taxon>Pseudomonadati</taxon>
        <taxon>Pseudomonadota</taxon>
        <taxon>Alphaproteobacteria</taxon>
        <taxon>Hyphomicrobiales</taxon>
        <taxon>Cohaesibacteraceae</taxon>
    </lineage>
</organism>
<dbReference type="PANTHER" id="PTHR22911">
    <property type="entry name" value="ACYL-MALONYL CONDENSING ENZYME-RELATED"/>
    <property type="match status" value="1"/>
</dbReference>
<dbReference type="GO" id="GO:0016020">
    <property type="term" value="C:membrane"/>
    <property type="evidence" value="ECO:0007669"/>
    <property type="project" value="UniProtKB-SubCell"/>
</dbReference>
<feature type="transmembrane region" description="Helical" evidence="6">
    <location>
        <begin position="166"/>
        <end position="183"/>
    </location>
</feature>
<evidence type="ECO:0000259" key="7">
    <source>
        <dbReference type="Pfam" id="PF00892"/>
    </source>
</evidence>
<proteinExistence type="inferred from homology"/>
<evidence type="ECO:0000313" key="9">
    <source>
        <dbReference type="Proteomes" id="UP000234881"/>
    </source>
</evidence>
<feature type="transmembrane region" description="Helical" evidence="6">
    <location>
        <begin position="114"/>
        <end position="132"/>
    </location>
</feature>
<gene>
    <name evidence="8" type="ORF">C0081_22050</name>
</gene>